<protein>
    <submittedName>
        <fullName evidence="2">Putative transposase</fullName>
    </submittedName>
</protein>
<sequence length="88" mass="9907">MASWDEALGAFLKPFVALLGHKKRRQMCPLYVAGLIGPGERKSMRPMAERLDPARYDRFHHFISDGLWDEVPIEAELARTADRLVGGA</sequence>
<dbReference type="Proteomes" id="UP000002417">
    <property type="component" value="Chromosome"/>
</dbReference>
<dbReference type="HOGENOM" id="CLU_2468268_0_0_5"/>
<organism evidence="2 3">
    <name type="scientific">Xanthobacter autotrophicus (strain ATCC BAA-1158 / Py2)</name>
    <dbReference type="NCBI Taxonomy" id="78245"/>
    <lineage>
        <taxon>Bacteria</taxon>
        <taxon>Pseudomonadati</taxon>
        <taxon>Pseudomonadota</taxon>
        <taxon>Alphaproteobacteria</taxon>
        <taxon>Hyphomicrobiales</taxon>
        <taxon>Xanthobacteraceae</taxon>
        <taxon>Xanthobacter</taxon>
    </lineage>
</organism>
<dbReference type="OrthoDB" id="583339at2"/>
<dbReference type="PANTHER" id="PTHR33627:SF1">
    <property type="entry name" value="TRANSPOSASE"/>
    <property type="match status" value="1"/>
</dbReference>
<accession>A7IE69</accession>
<keyword evidence="3" id="KW-1185">Reference proteome</keyword>
<evidence type="ECO:0000313" key="3">
    <source>
        <dbReference type="Proteomes" id="UP000002417"/>
    </source>
</evidence>
<dbReference type="STRING" id="78245.Xaut_1062"/>
<dbReference type="KEGG" id="xau:Xaut_1062"/>
<dbReference type="Pfam" id="PF13546">
    <property type="entry name" value="DDE_5"/>
    <property type="match status" value="1"/>
</dbReference>
<feature type="domain" description="Transposase IS701-like DDE" evidence="1">
    <location>
        <begin position="14"/>
        <end position="87"/>
    </location>
</feature>
<dbReference type="PANTHER" id="PTHR33627">
    <property type="entry name" value="TRANSPOSASE"/>
    <property type="match status" value="1"/>
</dbReference>
<dbReference type="AlphaFoldDB" id="A7IE69"/>
<dbReference type="EMBL" id="CP000781">
    <property type="protein sequence ID" value="ABS66312.1"/>
    <property type="molecule type" value="Genomic_DNA"/>
</dbReference>
<dbReference type="eggNOG" id="COG5659">
    <property type="taxonomic scope" value="Bacteria"/>
</dbReference>
<evidence type="ECO:0000259" key="1">
    <source>
        <dbReference type="Pfam" id="PF13546"/>
    </source>
</evidence>
<name>A7IE69_XANP2</name>
<evidence type="ECO:0000313" key="2">
    <source>
        <dbReference type="EMBL" id="ABS66312.1"/>
    </source>
</evidence>
<dbReference type="InterPro" id="IPR039365">
    <property type="entry name" value="IS701-like"/>
</dbReference>
<dbReference type="InterPro" id="IPR038721">
    <property type="entry name" value="IS701-like_DDE_dom"/>
</dbReference>
<gene>
    <name evidence="2" type="ordered locus">Xaut_1062</name>
</gene>
<reference evidence="2 3" key="1">
    <citation type="submission" date="2007-07" db="EMBL/GenBank/DDBJ databases">
        <title>Complete sequence of chromosome of Xanthobacter autotrophicus Py2.</title>
        <authorList>
            <consortium name="US DOE Joint Genome Institute"/>
            <person name="Copeland A."/>
            <person name="Lucas S."/>
            <person name="Lapidus A."/>
            <person name="Barry K."/>
            <person name="Glavina del Rio T."/>
            <person name="Hammon N."/>
            <person name="Israni S."/>
            <person name="Dalin E."/>
            <person name="Tice H."/>
            <person name="Pitluck S."/>
            <person name="Sims D."/>
            <person name="Brettin T."/>
            <person name="Bruce D."/>
            <person name="Detter J.C."/>
            <person name="Han C."/>
            <person name="Tapia R."/>
            <person name="Brainard J."/>
            <person name="Schmutz J."/>
            <person name="Larimer F."/>
            <person name="Land M."/>
            <person name="Hauser L."/>
            <person name="Kyrpides N."/>
            <person name="Kim E."/>
            <person name="Ensigns S.A."/>
            <person name="Richardson P."/>
        </authorList>
    </citation>
    <scope>NUCLEOTIDE SEQUENCE [LARGE SCALE GENOMIC DNA]</scope>
    <source>
        <strain evidence="3">ATCC BAA-1158 / Py2</strain>
    </source>
</reference>
<proteinExistence type="predicted"/>